<dbReference type="Gene3D" id="2.40.70.10">
    <property type="entry name" value="Acid Proteases"/>
    <property type="match status" value="1"/>
</dbReference>
<keyword evidence="5" id="KW-1185">Reference proteome</keyword>
<dbReference type="GO" id="GO:0003676">
    <property type="term" value="F:nucleic acid binding"/>
    <property type="evidence" value="ECO:0007669"/>
    <property type="project" value="InterPro"/>
</dbReference>
<dbReference type="Pfam" id="PF03732">
    <property type="entry name" value="Retrotrans_gag"/>
    <property type="match status" value="1"/>
</dbReference>
<feature type="domain" description="CCHC-type" evidence="3">
    <location>
        <begin position="309"/>
        <end position="324"/>
    </location>
</feature>
<sequence>MVGTRHRPETSGVSDEELRQMIHEEVAAAIHVEIPKMFGSIKTTLIETFDERYAAVTEAAAAAATAAVVAARPQGGDSLLFWEFSNTKPPEFDGTQAPIAVMRWVSDIEGCFYTCSYQEHLRVRFALNQLRLGAKDWWKFVTAHYSSADLAAMTWERFTAMFRDEYVPSVERERLAQEFLTLKQGTESVTVITRMFHESAMFCPEHVSSEQTRMSRYLRILRRDIREFMAKSSYRTFAELQANARKREIELETQAREEAESQARDRRPALSQPAAKRAKPAVSRSGNQKGRTCGKCGKGHEGICRAGSCYKCGKEGHMAKDCPKGFAVCFHCNQTGHRKAECSQLRGSTQGASQGSAPATVRATETRPVEAEAPKARGRAFQLTAEEVRAVPDVVAGMYSFIRSFVSLAFSQHISISREALSRPLRVSIADERSVYATDVIRGCVLEIFGVEFPIYLVPIAMGDVCVIVRMDWLSRFGAVIDCERHLVTIRDPSGGVLTIDGEGTRSGSAFCSAARARQSLQQGCSGFVSYVVDARVDAERPRSVDEVPIVREFPDVFPEELPGVPPERQVEFRIDLVPGAAPIAKAPYRLAPPEM</sequence>
<dbReference type="InterPro" id="IPR032567">
    <property type="entry name" value="RTL1-rel"/>
</dbReference>
<dbReference type="PANTHER" id="PTHR15503">
    <property type="entry name" value="LDOC1 RELATED"/>
    <property type="match status" value="1"/>
</dbReference>
<evidence type="ECO:0000256" key="1">
    <source>
        <dbReference type="PROSITE-ProRule" id="PRU00047"/>
    </source>
</evidence>
<dbReference type="Pfam" id="PF00098">
    <property type="entry name" value="zf-CCHC"/>
    <property type="match status" value="2"/>
</dbReference>
<evidence type="ECO:0000256" key="2">
    <source>
        <dbReference type="SAM" id="MobiDB-lite"/>
    </source>
</evidence>
<dbReference type="Pfam" id="PF08284">
    <property type="entry name" value="RVP_2"/>
    <property type="match status" value="1"/>
</dbReference>
<dbReference type="InterPro" id="IPR005162">
    <property type="entry name" value="Retrotrans_gag_dom"/>
</dbReference>
<dbReference type="EMBL" id="CAKMRJ010004445">
    <property type="protein sequence ID" value="CAH1436071.1"/>
    <property type="molecule type" value="Genomic_DNA"/>
</dbReference>
<keyword evidence="1" id="KW-0863">Zinc-finger</keyword>
<feature type="region of interest" description="Disordered" evidence="2">
    <location>
        <begin position="254"/>
        <end position="297"/>
    </location>
</feature>
<name>A0AAU9NE31_9ASTR</name>
<dbReference type="InterPro" id="IPR036875">
    <property type="entry name" value="Znf_CCHC_sf"/>
</dbReference>
<feature type="compositionally biased region" description="Basic and acidic residues" evidence="2">
    <location>
        <begin position="254"/>
        <end position="268"/>
    </location>
</feature>
<dbReference type="SUPFAM" id="SSF57756">
    <property type="entry name" value="Retrovirus zinc finger-like domains"/>
    <property type="match status" value="1"/>
</dbReference>
<protein>
    <recommendedName>
        <fullName evidence="3">CCHC-type domain-containing protein</fullName>
    </recommendedName>
</protein>
<dbReference type="InterPro" id="IPR021109">
    <property type="entry name" value="Peptidase_aspartic_dom_sf"/>
</dbReference>
<keyword evidence="1" id="KW-0862">Zinc</keyword>
<dbReference type="Gene3D" id="4.10.60.10">
    <property type="entry name" value="Zinc finger, CCHC-type"/>
    <property type="match status" value="1"/>
</dbReference>
<gene>
    <name evidence="4" type="ORF">LVIROSA_LOCUS22464</name>
</gene>
<accession>A0AAU9NE31</accession>
<feature type="region of interest" description="Disordered" evidence="2">
    <location>
        <begin position="347"/>
        <end position="371"/>
    </location>
</feature>
<dbReference type="GO" id="GO:0008270">
    <property type="term" value="F:zinc ion binding"/>
    <property type="evidence" value="ECO:0007669"/>
    <property type="project" value="UniProtKB-KW"/>
</dbReference>
<comment type="caution">
    <text evidence="4">The sequence shown here is derived from an EMBL/GenBank/DDBJ whole genome shotgun (WGS) entry which is preliminary data.</text>
</comment>
<dbReference type="Proteomes" id="UP001157418">
    <property type="component" value="Unassembled WGS sequence"/>
</dbReference>
<evidence type="ECO:0000313" key="4">
    <source>
        <dbReference type="EMBL" id="CAH1436071.1"/>
    </source>
</evidence>
<dbReference type="AlphaFoldDB" id="A0AAU9NE31"/>
<dbReference type="PROSITE" id="PS50158">
    <property type="entry name" value="ZF_CCHC"/>
    <property type="match status" value="2"/>
</dbReference>
<organism evidence="4 5">
    <name type="scientific">Lactuca virosa</name>
    <dbReference type="NCBI Taxonomy" id="75947"/>
    <lineage>
        <taxon>Eukaryota</taxon>
        <taxon>Viridiplantae</taxon>
        <taxon>Streptophyta</taxon>
        <taxon>Embryophyta</taxon>
        <taxon>Tracheophyta</taxon>
        <taxon>Spermatophyta</taxon>
        <taxon>Magnoliopsida</taxon>
        <taxon>eudicotyledons</taxon>
        <taxon>Gunneridae</taxon>
        <taxon>Pentapetalae</taxon>
        <taxon>asterids</taxon>
        <taxon>campanulids</taxon>
        <taxon>Asterales</taxon>
        <taxon>Asteraceae</taxon>
        <taxon>Cichorioideae</taxon>
        <taxon>Cichorieae</taxon>
        <taxon>Lactucinae</taxon>
        <taxon>Lactuca</taxon>
    </lineage>
</organism>
<feature type="compositionally biased region" description="Polar residues" evidence="2">
    <location>
        <begin position="347"/>
        <end position="357"/>
    </location>
</feature>
<dbReference type="InterPro" id="IPR001878">
    <property type="entry name" value="Znf_CCHC"/>
</dbReference>
<feature type="domain" description="CCHC-type" evidence="3">
    <location>
        <begin position="329"/>
        <end position="344"/>
    </location>
</feature>
<reference evidence="4 5" key="1">
    <citation type="submission" date="2022-01" db="EMBL/GenBank/DDBJ databases">
        <authorList>
            <person name="Xiong W."/>
            <person name="Schranz E."/>
        </authorList>
    </citation>
    <scope>NUCLEOTIDE SEQUENCE [LARGE SCALE GENOMIC DNA]</scope>
</reference>
<evidence type="ECO:0000313" key="5">
    <source>
        <dbReference type="Proteomes" id="UP001157418"/>
    </source>
</evidence>
<evidence type="ECO:0000259" key="3">
    <source>
        <dbReference type="PROSITE" id="PS50158"/>
    </source>
</evidence>
<proteinExistence type="predicted"/>
<dbReference type="SMART" id="SM00343">
    <property type="entry name" value="ZnF_C2HC"/>
    <property type="match status" value="2"/>
</dbReference>
<keyword evidence="1" id="KW-0479">Metal-binding</keyword>
<dbReference type="PANTHER" id="PTHR15503:SF42">
    <property type="entry name" value="ZINC FINGER, CCHC-TYPE, RETROTRANSPOSON GAG DOMAIN, ASPARTIC PEPTIDASE DOMAIN PROTEIN-RELATED"/>
    <property type="match status" value="1"/>
</dbReference>